<name>A0A927K2B1_9ACTN</name>
<comment type="caution">
    <text evidence="2">The sequence shown here is derived from an EMBL/GenBank/DDBJ whole genome shotgun (WGS) entry which is preliminary data.</text>
</comment>
<dbReference type="InterPro" id="IPR011048">
    <property type="entry name" value="Haem_d1_sf"/>
</dbReference>
<organism evidence="2 3">
    <name type="scientific">Nocardioides donggukensis</name>
    <dbReference type="NCBI Taxonomy" id="2774019"/>
    <lineage>
        <taxon>Bacteria</taxon>
        <taxon>Bacillati</taxon>
        <taxon>Actinomycetota</taxon>
        <taxon>Actinomycetes</taxon>
        <taxon>Propionibacteriales</taxon>
        <taxon>Nocardioidaceae</taxon>
        <taxon>Nocardioides</taxon>
    </lineage>
</organism>
<reference evidence="2" key="1">
    <citation type="submission" date="2020-09" db="EMBL/GenBank/DDBJ databases">
        <title>Nocardioides sp. strain MJB4 16S ribosomal RNA gene Genome sequencing and assembly.</title>
        <authorList>
            <person name="Kim I."/>
        </authorList>
    </citation>
    <scope>NUCLEOTIDE SEQUENCE</scope>
    <source>
        <strain evidence="2">MJB4</strain>
    </source>
</reference>
<feature type="region of interest" description="Disordered" evidence="1">
    <location>
        <begin position="199"/>
        <end position="233"/>
    </location>
</feature>
<evidence type="ECO:0000313" key="3">
    <source>
        <dbReference type="Proteomes" id="UP000616839"/>
    </source>
</evidence>
<keyword evidence="3" id="KW-1185">Reference proteome</keyword>
<evidence type="ECO:0000256" key="1">
    <source>
        <dbReference type="SAM" id="MobiDB-lite"/>
    </source>
</evidence>
<accession>A0A927K2B1</accession>
<gene>
    <name evidence="2" type="ORF">IE331_00690</name>
</gene>
<dbReference type="EMBL" id="JACYXZ010000001">
    <property type="protein sequence ID" value="MBD8868128.1"/>
    <property type="molecule type" value="Genomic_DNA"/>
</dbReference>
<dbReference type="RefSeq" id="WP_192139528.1">
    <property type="nucleotide sequence ID" value="NZ_JACYXZ010000001.1"/>
</dbReference>
<sequence length="346" mass="35762">MGSRRRGRIALLAGLAALVAVLVGGGLVWALGVDDEPFTLPVGDPAYDAAAPAWAVGGEIHVGEDVIAVDPAPEAFVVTDAGIHYLADGVLWFTDGGPAEEVATVRASHLSLSPDGRLLGLLDRGHGPRLAFGDVPAVPVVLDVGTGEQVLRIAAPDDAADEDLGDLYGELPPYFLGFDDEAAYVADPLREGTTRIALDDGSLSSLPDHPRPRVAGPSGTPVTAAPAPGDRIGYPEDPDAGVLIAYRSPAGDVVYSRSAPRVGLFDADSGERVRFDPGAEFFELGGWLDDDTFFGAASSSSADGAAGRTRIVTCEVSGGACAPVSDTFQLPEEPTLLFETGEGAWF</sequence>
<dbReference type="AlphaFoldDB" id="A0A927K2B1"/>
<dbReference type="SUPFAM" id="SSF51004">
    <property type="entry name" value="C-terminal (heme d1) domain of cytochrome cd1-nitrite reductase"/>
    <property type="match status" value="1"/>
</dbReference>
<proteinExistence type="predicted"/>
<evidence type="ECO:0000313" key="2">
    <source>
        <dbReference type="EMBL" id="MBD8868128.1"/>
    </source>
</evidence>
<dbReference type="Proteomes" id="UP000616839">
    <property type="component" value="Unassembled WGS sequence"/>
</dbReference>
<protein>
    <submittedName>
        <fullName evidence="2">Uncharacterized protein</fullName>
    </submittedName>
</protein>